<evidence type="ECO:0000259" key="1">
    <source>
        <dbReference type="PROSITE" id="PS51725"/>
    </source>
</evidence>
<dbReference type="Pfam" id="PF03992">
    <property type="entry name" value="ABM"/>
    <property type="match status" value="1"/>
</dbReference>
<name>A0A1J1AFX8_9EURY</name>
<accession>A0A1J1AFX8</accession>
<dbReference type="SUPFAM" id="SSF54909">
    <property type="entry name" value="Dimeric alpha+beta barrel"/>
    <property type="match status" value="1"/>
</dbReference>
<protein>
    <submittedName>
        <fullName evidence="2">Antibiotic biosynthesis monooxygenase</fullName>
    </submittedName>
</protein>
<dbReference type="Gene3D" id="3.30.70.100">
    <property type="match status" value="1"/>
</dbReference>
<dbReference type="GO" id="GO:0004497">
    <property type="term" value="F:monooxygenase activity"/>
    <property type="evidence" value="ECO:0007669"/>
    <property type="project" value="UniProtKB-KW"/>
</dbReference>
<keyword evidence="2" id="KW-0503">Monooxygenase</keyword>
<dbReference type="RefSeq" id="WP_071933597.1">
    <property type="nucleotide sequence ID" value="NZ_CP016804.1"/>
</dbReference>
<evidence type="ECO:0000313" key="3">
    <source>
        <dbReference type="Proteomes" id="UP000186165"/>
    </source>
</evidence>
<dbReference type="InterPro" id="IPR007138">
    <property type="entry name" value="ABM_dom"/>
</dbReference>
<dbReference type="PROSITE" id="PS51725">
    <property type="entry name" value="ABM"/>
    <property type="match status" value="1"/>
</dbReference>
<proteinExistence type="predicted"/>
<dbReference type="KEGG" id="hhsr:HSR6_2140"/>
<dbReference type="PANTHER" id="PTHR34474">
    <property type="entry name" value="SIGNAL TRANSDUCTION PROTEIN TRAP"/>
    <property type="match status" value="1"/>
</dbReference>
<reference evidence="3" key="1">
    <citation type="submission" date="2016-08" db="EMBL/GenBank/DDBJ databases">
        <title>Discovery of first anaerobic lithoheterotrophic haloarchae widely represented in hypersaline habitats.</title>
        <authorList>
            <person name="Sorokin D.Y."/>
            <person name="Kublanov I.V."/>
            <person name="Roman P."/>
            <person name="Sinninghe Damste J.S."/>
            <person name="Golyshin P.N."/>
            <person name="Rojo D."/>
            <person name="Ciordia S."/>
            <person name="Mena Md.C."/>
            <person name="Ferrer M."/>
            <person name="Smedile F."/>
            <person name="Messina E."/>
            <person name="La Cono V."/>
            <person name="Yakimov M.M."/>
        </authorList>
    </citation>
    <scope>NUCLEOTIDE SEQUENCE [LARGE SCALE GENOMIC DNA]</scope>
    <source>
        <strain evidence="3">HSR6</strain>
    </source>
</reference>
<dbReference type="Proteomes" id="UP000186165">
    <property type="component" value="Chromosome"/>
</dbReference>
<keyword evidence="2" id="KW-0560">Oxidoreductase</keyword>
<keyword evidence="3" id="KW-1185">Reference proteome</keyword>
<dbReference type="OrthoDB" id="209890at2157"/>
<sequence length="107" mass="12575">MIVVQNRFEIAPGYEDEFVERFSERRGEVESQPGFHHFQLLSPATEDTETFVSMSYWESLSAYQAWTESEAFERAHDRDAPREMFERHPTLEIHEVELEAGQFTTDA</sequence>
<dbReference type="GeneID" id="30418670"/>
<dbReference type="PANTHER" id="PTHR34474:SF2">
    <property type="entry name" value="SIGNAL TRANSDUCTION PROTEIN TRAP"/>
    <property type="match status" value="1"/>
</dbReference>
<evidence type="ECO:0000313" key="2">
    <source>
        <dbReference type="EMBL" id="APE96567.1"/>
    </source>
</evidence>
<organism evidence="2 3">
    <name type="scientific">Halodesulfurarchaeum formicicum</name>
    <dbReference type="NCBI Taxonomy" id="1873524"/>
    <lineage>
        <taxon>Archaea</taxon>
        <taxon>Methanobacteriati</taxon>
        <taxon>Methanobacteriota</taxon>
        <taxon>Stenosarchaea group</taxon>
        <taxon>Halobacteria</taxon>
        <taxon>Halobacteriales</taxon>
        <taxon>Halobacteriaceae</taxon>
        <taxon>Halodesulfurarchaeum</taxon>
    </lineage>
</organism>
<dbReference type="AlphaFoldDB" id="A0A1J1AFX8"/>
<dbReference type="InterPro" id="IPR050404">
    <property type="entry name" value="Heme-degrading_MO"/>
</dbReference>
<feature type="domain" description="ABM" evidence="1">
    <location>
        <begin position="2"/>
        <end position="93"/>
    </location>
</feature>
<dbReference type="EMBL" id="CP016804">
    <property type="protein sequence ID" value="APE96567.1"/>
    <property type="molecule type" value="Genomic_DNA"/>
</dbReference>
<gene>
    <name evidence="2" type="ORF">HSR6_2140</name>
</gene>
<dbReference type="InterPro" id="IPR011008">
    <property type="entry name" value="Dimeric_a/b-barrel"/>
</dbReference>